<dbReference type="EMBL" id="MLAW01000017">
    <property type="protein sequence ID" value="OJJ25388.1"/>
    <property type="molecule type" value="Genomic_DNA"/>
</dbReference>
<evidence type="ECO:0000259" key="3">
    <source>
        <dbReference type="Pfam" id="PF00534"/>
    </source>
</evidence>
<dbReference type="Proteomes" id="UP000183940">
    <property type="component" value="Unassembled WGS sequence"/>
</dbReference>
<dbReference type="AlphaFoldDB" id="A0A1L9QRR7"/>
<proteinExistence type="predicted"/>
<dbReference type="CDD" id="cd03818">
    <property type="entry name" value="GT4_ExpC-like"/>
    <property type="match status" value="1"/>
</dbReference>
<feature type="domain" description="Glycosyl transferase family 1" evidence="3">
    <location>
        <begin position="232"/>
        <end position="388"/>
    </location>
</feature>
<dbReference type="GO" id="GO:0016757">
    <property type="term" value="F:glycosyltransferase activity"/>
    <property type="evidence" value="ECO:0007669"/>
    <property type="project" value="InterPro"/>
</dbReference>
<dbReference type="PANTHER" id="PTHR46401">
    <property type="entry name" value="GLYCOSYLTRANSFERASE WBBK-RELATED"/>
    <property type="match status" value="1"/>
</dbReference>
<dbReference type="Pfam" id="PF00534">
    <property type="entry name" value="Glycos_transf_1"/>
    <property type="match status" value="1"/>
</dbReference>
<evidence type="ECO:0000313" key="5">
    <source>
        <dbReference type="EMBL" id="OJJ25388.1"/>
    </source>
</evidence>
<dbReference type="InterPro" id="IPR001296">
    <property type="entry name" value="Glyco_trans_1"/>
</dbReference>
<keyword evidence="6" id="KW-1185">Reference proteome</keyword>
<evidence type="ECO:0000313" key="6">
    <source>
        <dbReference type="Proteomes" id="UP000183940"/>
    </source>
</evidence>
<feature type="domain" description="Glycosyl transferase family 4" evidence="4">
    <location>
        <begin position="26"/>
        <end position="194"/>
    </location>
</feature>
<feature type="region of interest" description="Disordered" evidence="2">
    <location>
        <begin position="432"/>
        <end position="453"/>
    </location>
</feature>
<dbReference type="Gene3D" id="3.40.50.2000">
    <property type="entry name" value="Glycogen Phosphorylase B"/>
    <property type="match status" value="1"/>
</dbReference>
<accession>A0A1L9QRR7</accession>
<evidence type="ECO:0000259" key="4">
    <source>
        <dbReference type="Pfam" id="PF12000"/>
    </source>
</evidence>
<organism evidence="5 6">
    <name type="scientific">Roseofilum reptotaenium AO1-A</name>
    <dbReference type="NCBI Taxonomy" id="1925591"/>
    <lineage>
        <taxon>Bacteria</taxon>
        <taxon>Bacillati</taxon>
        <taxon>Cyanobacteriota</taxon>
        <taxon>Cyanophyceae</taxon>
        <taxon>Desertifilales</taxon>
        <taxon>Desertifilaceae</taxon>
        <taxon>Roseofilum</taxon>
    </lineage>
</organism>
<dbReference type="InterPro" id="IPR022623">
    <property type="entry name" value="Glyco_trans_4"/>
</dbReference>
<dbReference type="GO" id="GO:0009103">
    <property type="term" value="P:lipopolysaccharide biosynthetic process"/>
    <property type="evidence" value="ECO:0007669"/>
    <property type="project" value="TreeGrafter"/>
</dbReference>
<keyword evidence="1 5" id="KW-0808">Transferase</keyword>
<evidence type="ECO:0000256" key="2">
    <source>
        <dbReference type="SAM" id="MobiDB-lite"/>
    </source>
</evidence>
<dbReference type="PANTHER" id="PTHR46401:SF2">
    <property type="entry name" value="GLYCOSYLTRANSFERASE WBBK-RELATED"/>
    <property type="match status" value="1"/>
</dbReference>
<evidence type="ECO:0000256" key="1">
    <source>
        <dbReference type="ARBA" id="ARBA00022679"/>
    </source>
</evidence>
<protein>
    <submittedName>
        <fullName evidence="5">Glycosyl transferase family 1</fullName>
    </submittedName>
</protein>
<name>A0A1L9QRR7_9CYAN</name>
<dbReference type="SUPFAM" id="SSF53756">
    <property type="entry name" value="UDP-Glycosyltransferase/glycogen phosphorylase"/>
    <property type="match status" value="1"/>
</dbReference>
<gene>
    <name evidence="5" type="ORF">BI308_11360</name>
</gene>
<feature type="compositionally biased region" description="Basic residues" evidence="2">
    <location>
        <begin position="440"/>
        <end position="453"/>
    </location>
</feature>
<dbReference type="Pfam" id="PF12000">
    <property type="entry name" value="Glyco_trans_4_3"/>
    <property type="match status" value="1"/>
</dbReference>
<dbReference type="STRING" id="1925591.BI308_11360"/>
<sequence>MKILFLHPNFPAQFRHLANVFGSNPNNQVVFITKNERPEWVIPGVRKVLFNPSREPRPETHHYVRPLESAVLYGQSVYRVAEKLRAEGFIPDIMYGHSGWGPTLFLKEVFPESPLLCYYEWFYHARGTDADFDPSEPLSADDLCRIRVKNAGILQDLYNCDWGVCPTQWQKSQFPPEFQSKLSVIFDGIDTDYFKPNPGAKMKFTGEGYSKFIEPLDLSGVDEIVTYATRGMEPYRGFPQFMESIVYLQEKRPNCHVVIVGEDRVCYGKSLPDGKTYKQAMLERLNLDMSRVHFTGPLPYGLYLQVLQASTVRVYLTRPFVLSWSMMESLATGCLIVGSDTAPVREMIRDGENGLLVDFFSPKEIAQRVGEALDNPDQMAPLREKARELIVEQYALKDLLPKHVQIVENIATGNLPNADGDGFTPQMKAYMQNGNEKGAKGKKKKKSKGFALP</sequence>
<reference evidence="5" key="1">
    <citation type="submission" date="2016-10" db="EMBL/GenBank/DDBJ databases">
        <title>CRISPR-Cas defence system in Roseofilum reptotaenium: evidence of a bacteriophage-cyanobacterium arms race in the coral black band disease.</title>
        <authorList>
            <person name="Buerger P."/>
            <person name="Wood-Charlson E.M."/>
            <person name="Weynberg K.D."/>
            <person name="Willis B."/>
            <person name="Van Oppen M.J."/>
        </authorList>
    </citation>
    <scope>NUCLEOTIDE SEQUENCE [LARGE SCALE GENOMIC DNA]</scope>
    <source>
        <strain evidence="5">AO1-A</strain>
    </source>
</reference>
<comment type="caution">
    <text evidence="5">The sequence shown here is derived from an EMBL/GenBank/DDBJ whole genome shotgun (WGS) entry which is preliminary data.</text>
</comment>